<proteinExistence type="predicted"/>
<reference evidence="1 2" key="1">
    <citation type="submission" date="2015-09" db="EMBL/GenBank/DDBJ databases">
        <title>Atta colombica WGS genome.</title>
        <authorList>
            <person name="Nygaard S."/>
            <person name="Hu H."/>
            <person name="Boomsma J."/>
            <person name="Zhang G."/>
        </authorList>
    </citation>
    <scope>NUCLEOTIDE SEQUENCE [LARGE SCALE GENOMIC DNA]</scope>
    <source>
        <strain evidence="1">Treedump-2</strain>
        <tissue evidence="1">Whole body</tissue>
    </source>
</reference>
<evidence type="ECO:0000313" key="2">
    <source>
        <dbReference type="Proteomes" id="UP000078540"/>
    </source>
</evidence>
<dbReference type="Proteomes" id="UP000078540">
    <property type="component" value="Unassembled WGS sequence"/>
</dbReference>
<sequence length="93" mass="11105">IPIKDTLNIINASHEIPSNLISLIEHCLTTTYYNNQFYKKRNRTELRNFLIFLNNQHPNIHFSIHQVYRKQHTQIDTYMPSRTKTVCNQLTCT</sequence>
<dbReference type="AlphaFoldDB" id="A0A151I4M9"/>
<name>A0A151I4M9_9HYME</name>
<evidence type="ECO:0000313" key="1">
    <source>
        <dbReference type="EMBL" id="KYM84716.1"/>
    </source>
</evidence>
<accession>A0A151I4M9</accession>
<organism evidence="1 2">
    <name type="scientific">Atta colombica</name>
    <dbReference type="NCBI Taxonomy" id="520822"/>
    <lineage>
        <taxon>Eukaryota</taxon>
        <taxon>Metazoa</taxon>
        <taxon>Ecdysozoa</taxon>
        <taxon>Arthropoda</taxon>
        <taxon>Hexapoda</taxon>
        <taxon>Insecta</taxon>
        <taxon>Pterygota</taxon>
        <taxon>Neoptera</taxon>
        <taxon>Endopterygota</taxon>
        <taxon>Hymenoptera</taxon>
        <taxon>Apocrita</taxon>
        <taxon>Aculeata</taxon>
        <taxon>Formicoidea</taxon>
        <taxon>Formicidae</taxon>
        <taxon>Myrmicinae</taxon>
        <taxon>Atta</taxon>
    </lineage>
</organism>
<keyword evidence="2" id="KW-1185">Reference proteome</keyword>
<dbReference type="EMBL" id="KQ976461">
    <property type="protein sequence ID" value="KYM84716.1"/>
    <property type="molecule type" value="Genomic_DNA"/>
</dbReference>
<protein>
    <submittedName>
        <fullName evidence="1">Uncharacterized protein</fullName>
    </submittedName>
</protein>
<feature type="non-terminal residue" evidence="1">
    <location>
        <position position="1"/>
    </location>
</feature>
<gene>
    <name evidence="1" type="ORF">ALC53_05109</name>
</gene>